<evidence type="ECO:0000313" key="3">
    <source>
        <dbReference type="Proteomes" id="UP000649151"/>
    </source>
</evidence>
<evidence type="ECO:0000256" key="1">
    <source>
        <dbReference type="SAM" id="MobiDB-lite"/>
    </source>
</evidence>
<feature type="region of interest" description="Disordered" evidence="1">
    <location>
        <begin position="298"/>
        <end position="320"/>
    </location>
</feature>
<feature type="compositionally biased region" description="Basic and acidic residues" evidence="1">
    <location>
        <begin position="308"/>
        <end position="320"/>
    </location>
</feature>
<dbReference type="Proteomes" id="UP000649151">
    <property type="component" value="Unassembled WGS sequence"/>
</dbReference>
<organism evidence="2 3">
    <name type="scientific">Clostridium facile</name>
    <dbReference type="NCBI Taxonomy" id="2763035"/>
    <lineage>
        <taxon>Bacteria</taxon>
        <taxon>Bacillati</taxon>
        <taxon>Bacillota</taxon>
        <taxon>Clostridia</taxon>
        <taxon>Eubacteriales</taxon>
        <taxon>Clostridiaceae</taxon>
        <taxon>Clostridium</taxon>
    </lineage>
</organism>
<gene>
    <name evidence="2" type="ORF">H8Z77_07915</name>
</gene>
<name>A0ABR7IS16_9CLOT</name>
<dbReference type="EMBL" id="JACOQK010000001">
    <property type="protein sequence ID" value="MBC5787939.1"/>
    <property type="molecule type" value="Genomic_DNA"/>
</dbReference>
<comment type="caution">
    <text evidence="2">The sequence shown here is derived from an EMBL/GenBank/DDBJ whole genome shotgun (WGS) entry which is preliminary data.</text>
</comment>
<evidence type="ECO:0000313" key="2">
    <source>
        <dbReference type="EMBL" id="MBC5787939.1"/>
    </source>
</evidence>
<dbReference type="RefSeq" id="WP_186996683.1">
    <property type="nucleotide sequence ID" value="NZ_JACOQK010000001.1"/>
</dbReference>
<protein>
    <submittedName>
        <fullName evidence="2">Uncharacterized protein</fullName>
    </submittedName>
</protein>
<accession>A0ABR7IS16</accession>
<reference evidence="2 3" key="1">
    <citation type="submission" date="2020-08" db="EMBL/GenBank/DDBJ databases">
        <title>Genome public.</title>
        <authorList>
            <person name="Liu C."/>
            <person name="Sun Q."/>
        </authorList>
    </citation>
    <scope>NUCLEOTIDE SEQUENCE [LARGE SCALE GENOMIC DNA]</scope>
    <source>
        <strain evidence="2 3">NSJ-27</strain>
    </source>
</reference>
<keyword evidence="3" id="KW-1185">Reference proteome</keyword>
<proteinExistence type="predicted"/>
<sequence length="320" mass="36716">MDQTIKTNQLEKEDLQKINQYTRRNFTEKELFSFTVVLCDNEVDRDGEAFTTQSLQELKALYIGTTGIFDHSQKSEDQAARIFHTWVETDPQHKTQYGEPYSCLKAKAYMVRTEKDKDLLLEIDAGIKKEVSVGCRVLRKTCSICGADLSYGCCEHKNGEFYQGKLCYTKLEQPVDAYEWSFVAVPAQPAAGVTKQYHQIETQPKRKARTNEEVVKSLGTGTISVEEQKNLKLYIDRLEEKALLGREYLQDLKSDIISLSFLSNSPLDEQAIRILLEKMDAKELKQLKEAFAKSCQKTGKPQLGYQKPKKDTSENREFYI</sequence>